<dbReference type="InterPro" id="IPR050464">
    <property type="entry name" value="Zeta_carotene_desat/Oxidored"/>
</dbReference>
<dbReference type="Pfam" id="PF01593">
    <property type="entry name" value="Amino_oxidase"/>
    <property type="match status" value="1"/>
</dbReference>
<dbReference type="InterPro" id="IPR036188">
    <property type="entry name" value="FAD/NAD-bd_sf"/>
</dbReference>
<protein>
    <submittedName>
        <fullName evidence="2">FAD-dependent oxidoreductase</fullName>
    </submittedName>
</protein>
<dbReference type="SUPFAM" id="SSF51905">
    <property type="entry name" value="FAD/NAD(P)-binding domain"/>
    <property type="match status" value="1"/>
</dbReference>
<dbReference type="InterPro" id="IPR002937">
    <property type="entry name" value="Amino_oxidase"/>
</dbReference>
<dbReference type="Gene3D" id="1.10.405.20">
    <property type="match status" value="1"/>
</dbReference>
<name>A0A4Q7E2B4_9CYAN</name>
<dbReference type="PANTHER" id="PTHR42923:SF17">
    <property type="entry name" value="AMINE OXIDASE DOMAIN-CONTAINING PROTEIN"/>
    <property type="match status" value="1"/>
</dbReference>
<dbReference type="PRINTS" id="PR00419">
    <property type="entry name" value="ADXRDTASE"/>
</dbReference>
<dbReference type="PANTHER" id="PTHR42923">
    <property type="entry name" value="PROTOPORPHYRINOGEN OXIDASE"/>
    <property type="match status" value="1"/>
</dbReference>
<evidence type="ECO:0000313" key="3">
    <source>
        <dbReference type="Proteomes" id="UP000292459"/>
    </source>
</evidence>
<reference evidence="2 3" key="1">
    <citation type="submission" date="2018-11" db="EMBL/GenBank/DDBJ databases">
        <title>Whole genome sequencing of an environmental sample.</title>
        <authorList>
            <person name="Sarangi A.N."/>
            <person name="Singh D."/>
            <person name="Tripathy S."/>
        </authorList>
    </citation>
    <scope>NUCLEOTIDE SEQUENCE [LARGE SCALE GENOMIC DNA]</scope>
    <source>
        <strain evidence="2 3">Lakshadweep</strain>
    </source>
</reference>
<sequence>MPMVSKRDRICIVGAGAAGLSTGYYLKQKGYHNVVVLEKQGRVGGLCCSVTHEGKSFDLGANYLTPAYKEVLALADQVGADLYTEGPGQVYNPLKSQPGQPAYQSIMSAVMQGTDPITYAAAVARYTWERLQLEPMVSVPGFRGISQHPELTQSFAAWLEEKDLSCLGTLFEIPITAMGYGYLHEIPAIYALKYMTLETFGTLVTYGAGLECGWPKRFVQGFQRFWERIAWNLDVRLNVDIHSIQRGAGIEVKFSEREQVIDRYGRSHHHETFDWLILACPLTLDVLAEGDTSLHLDLSDHERDLFQQIVLNPYALTTYAIPDLSMPTSVTNVVPLDAMENPWFISQQFPDNDLIAFYSRIPGEDWATLQTTEEEQPVLEDFKQRILAGIATTVTNLGGELPEQYFTYDLWPYFPHVTSEALANGFYDQLEAMQGQRHTFYVGGLMNFELVETIVEYTKALVRDKF</sequence>
<dbReference type="Gene3D" id="3.50.50.60">
    <property type="entry name" value="FAD/NAD(P)-binding domain"/>
    <property type="match status" value="1"/>
</dbReference>
<dbReference type="OrthoDB" id="25353at2"/>
<comment type="caution">
    <text evidence="2">The sequence shown here is derived from an EMBL/GenBank/DDBJ whole genome shotgun (WGS) entry which is preliminary data.</text>
</comment>
<evidence type="ECO:0000259" key="1">
    <source>
        <dbReference type="Pfam" id="PF01593"/>
    </source>
</evidence>
<gene>
    <name evidence="2" type="ORF">DYY88_20455</name>
</gene>
<proteinExistence type="predicted"/>
<evidence type="ECO:0000313" key="2">
    <source>
        <dbReference type="EMBL" id="RZM75675.1"/>
    </source>
</evidence>
<dbReference type="EMBL" id="QVFV01000007">
    <property type="protein sequence ID" value="RZM75675.1"/>
    <property type="molecule type" value="Genomic_DNA"/>
</dbReference>
<keyword evidence="3" id="KW-1185">Reference proteome</keyword>
<feature type="domain" description="Amine oxidase" evidence="1">
    <location>
        <begin position="18"/>
        <end position="283"/>
    </location>
</feature>
<dbReference type="Proteomes" id="UP000292459">
    <property type="component" value="Unassembled WGS sequence"/>
</dbReference>
<dbReference type="Gene3D" id="3.30.70.1990">
    <property type="match status" value="1"/>
</dbReference>
<accession>A0A4Q7E2B4</accession>
<dbReference type="GO" id="GO:0016491">
    <property type="term" value="F:oxidoreductase activity"/>
    <property type="evidence" value="ECO:0007669"/>
    <property type="project" value="InterPro"/>
</dbReference>
<dbReference type="AlphaFoldDB" id="A0A4Q7E2B4"/>
<organism evidence="2 3">
    <name type="scientific">Leptolyngbya iicbica LK</name>
    <dbReference type="NCBI Taxonomy" id="2294035"/>
    <lineage>
        <taxon>Bacteria</taxon>
        <taxon>Bacillati</taxon>
        <taxon>Cyanobacteriota</taxon>
        <taxon>Cyanophyceae</taxon>
        <taxon>Leptolyngbyales</taxon>
        <taxon>Leptolyngbyaceae</taxon>
        <taxon>Leptolyngbya group</taxon>
        <taxon>Leptolyngbya</taxon>
        <taxon>Leptolyngbya iicbica</taxon>
    </lineage>
</organism>